<dbReference type="SUPFAM" id="SSF57716">
    <property type="entry name" value="Glucocorticoid receptor-like (DNA-binding domain)"/>
    <property type="match status" value="1"/>
</dbReference>
<evidence type="ECO:0000313" key="2">
    <source>
        <dbReference type="EMBL" id="KAJ3503488.1"/>
    </source>
</evidence>
<accession>A0A9W8MS66</accession>
<dbReference type="OrthoDB" id="8062037at2759"/>
<keyword evidence="3" id="KW-1185">Reference proteome</keyword>
<dbReference type="AlphaFoldDB" id="A0A9W8MS66"/>
<evidence type="ECO:0000256" key="1">
    <source>
        <dbReference type="SAM" id="MobiDB-lite"/>
    </source>
</evidence>
<sequence>MTAPSLIPKQTRKRKARLRRFTAMTATTSSPGPGPGSGSFGLGHMAPLKQTATGTRYGVALGGGVGSSPGVGVHMTGQAKKWGAGTPVCARCKKSVYFAEQVKAVGKTFHKNCLRFMDPKAVVTRY</sequence>
<evidence type="ECO:0008006" key="4">
    <source>
        <dbReference type="Google" id="ProtNLM"/>
    </source>
</evidence>
<organism evidence="2 3">
    <name type="scientific">Agrocybe chaxingu</name>
    <dbReference type="NCBI Taxonomy" id="84603"/>
    <lineage>
        <taxon>Eukaryota</taxon>
        <taxon>Fungi</taxon>
        <taxon>Dikarya</taxon>
        <taxon>Basidiomycota</taxon>
        <taxon>Agaricomycotina</taxon>
        <taxon>Agaricomycetes</taxon>
        <taxon>Agaricomycetidae</taxon>
        <taxon>Agaricales</taxon>
        <taxon>Agaricineae</taxon>
        <taxon>Strophariaceae</taxon>
        <taxon>Agrocybe</taxon>
    </lineage>
</organism>
<feature type="region of interest" description="Disordered" evidence="1">
    <location>
        <begin position="22"/>
        <end position="45"/>
    </location>
</feature>
<evidence type="ECO:0000313" key="3">
    <source>
        <dbReference type="Proteomes" id="UP001148786"/>
    </source>
</evidence>
<proteinExistence type="predicted"/>
<dbReference type="Gene3D" id="2.10.110.10">
    <property type="entry name" value="Cysteine Rich Protein"/>
    <property type="match status" value="1"/>
</dbReference>
<dbReference type="Proteomes" id="UP001148786">
    <property type="component" value="Unassembled WGS sequence"/>
</dbReference>
<name>A0A9W8MS66_9AGAR</name>
<reference evidence="2" key="1">
    <citation type="submission" date="2022-07" db="EMBL/GenBank/DDBJ databases">
        <title>Genome Sequence of Agrocybe chaxingu.</title>
        <authorList>
            <person name="Buettner E."/>
        </authorList>
    </citation>
    <scope>NUCLEOTIDE SEQUENCE</scope>
    <source>
        <strain evidence="2">MP-N11</strain>
    </source>
</reference>
<comment type="caution">
    <text evidence="2">The sequence shown here is derived from an EMBL/GenBank/DDBJ whole genome shotgun (WGS) entry which is preliminary data.</text>
</comment>
<gene>
    <name evidence="2" type="ORF">NLJ89_g8408</name>
</gene>
<dbReference type="EMBL" id="JANKHO010001134">
    <property type="protein sequence ID" value="KAJ3503488.1"/>
    <property type="molecule type" value="Genomic_DNA"/>
</dbReference>
<protein>
    <recommendedName>
        <fullName evidence="4">LIM zinc-binding domain-containing protein</fullName>
    </recommendedName>
</protein>